<feature type="chain" id="PRO_5043526551" evidence="7">
    <location>
        <begin position="21"/>
        <end position="113"/>
    </location>
</feature>
<dbReference type="PANTHER" id="PTHR33751:SF9">
    <property type="entry name" value="CYTOCHROME C4"/>
    <property type="match status" value="1"/>
</dbReference>
<keyword evidence="7" id="KW-0732">Signal</keyword>
<evidence type="ECO:0000256" key="2">
    <source>
        <dbReference type="ARBA" id="ARBA00022617"/>
    </source>
</evidence>
<evidence type="ECO:0000256" key="1">
    <source>
        <dbReference type="ARBA" id="ARBA00022448"/>
    </source>
</evidence>
<dbReference type="InterPro" id="IPR036909">
    <property type="entry name" value="Cyt_c-like_dom_sf"/>
</dbReference>
<dbReference type="RefSeq" id="WP_353437864.1">
    <property type="nucleotide sequence ID" value="NZ_CP099959.1"/>
</dbReference>
<dbReference type="GO" id="GO:0020037">
    <property type="term" value="F:heme binding"/>
    <property type="evidence" value="ECO:0007669"/>
    <property type="project" value="InterPro"/>
</dbReference>
<reference evidence="9" key="1">
    <citation type="submission" date="2022-06" db="EMBL/GenBank/DDBJ databases">
        <title>New Polynucleobacter species.</title>
        <authorList>
            <person name="Hahn M.W."/>
        </authorList>
    </citation>
    <scope>NUCLEOTIDE SEQUENCE</scope>
    <source>
        <strain evidence="9">UK-FUSCHL-C3</strain>
    </source>
</reference>
<evidence type="ECO:0000256" key="7">
    <source>
        <dbReference type="SAM" id="SignalP"/>
    </source>
</evidence>
<feature type="domain" description="Cytochrome c" evidence="8">
    <location>
        <begin position="21"/>
        <end position="106"/>
    </location>
</feature>
<dbReference type="AlphaFoldDB" id="A0AAU7ZZV1"/>
<evidence type="ECO:0000256" key="5">
    <source>
        <dbReference type="ARBA" id="ARBA00023004"/>
    </source>
</evidence>
<keyword evidence="4" id="KW-0249">Electron transport</keyword>
<dbReference type="InterPro" id="IPR050597">
    <property type="entry name" value="Cytochrome_c_Oxidase_Subunit"/>
</dbReference>
<name>A0AAU7ZZV1_9BURK</name>
<keyword evidence="3 6" id="KW-0479">Metal-binding</keyword>
<protein>
    <submittedName>
        <fullName evidence="9">C-type cytochrome</fullName>
    </submittedName>
</protein>
<evidence type="ECO:0000259" key="8">
    <source>
        <dbReference type="PROSITE" id="PS51007"/>
    </source>
</evidence>
<evidence type="ECO:0000256" key="4">
    <source>
        <dbReference type="ARBA" id="ARBA00022982"/>
    </source>
</evidence>
<gene>
    <name evidence="9" type="ORF">NKE59_05000</name>
</gene>
<keyword evidence="2 6" id="KW-0349">Heme</keyword>
<dbReference type="SUPFAM" id="SSF46626">
    <property type="entry name" value="Cytochrome c"/>
    <property type="match status" value="1"/>
</dbReference>
<keyword evidence="1" id="KW-0813">Transport</keyword>
<proteinExistence type="predicted"/>
<sequence>MIKSALILALLSASVGIAHAADIAKGKELVEKNNCAACHGAGLKAPVAAAYPKIAGQYQDYLYFALKSYTVNNANVGRNNAIMQSQMKPYSDKDLRDMAAYIASLPSDLVVKK</sequence>
<keyword evidence="5 6" id="KW-0408">Iron</keyword>
<dbReference type="PROSITE" id="PS51007">
    <property type="entry name" value="CYTC"/>
    <property type="match status" value="1"/>
</dbReference>
<evidence type="ECO:0000256" key="3">
    <source>
        <dbReference type="ARBA" id="ARBA00022723"/>
    </source>
</evidence>
<dbReference type="GO" id="GO:0009055">
    <property type="term" value="F:electron transfer activity"/>
    <property type="evidence" value="ECO:0007669"/>
    <property type="project" value="InterPro"/>
</dbReference>
<dbReference type="EMBL" id="CP099959">
    <property type="protein sequence ID" value="XCC56863.1"/>
    <property type="molecule type" value="Genomic_DNA"/>
</dbReference>
<evidence type="ECO:0000313" key="9">
    <source>
        <dbReference type="EMBL" id="XCC56863.1"/>
    </source>
</evidence>
<evidence type="ECO:0000256" key="6">
    <source>
        <dbReference type="PROSITE-ProRule" id="PRU00433"/>
    </source>
</evidence>
<dbReference type="Gene3D" id="1.10.760.10">
    <property type="entry name" value="Cytochrome c-like domain"/>
    <property type="match status" value="1"/>
</dbReference>
<organism evidence="9">
    <name type="scientific">Polynucleobacter sp. UK-FUSCHL-C3</name>
    <dbReference type="NCBI Taxonomy" id="2955208"/>
    <lineage>
        <taxon>Bacteria</taxon>
        <taxon>Pseudomonadati</taxon>
        <taxon>Pseudomonadota</taxon>
        <taxon>Betaproteobacteria</taxon>
        <taxon>Burkholderiales</taxon>
        <taxon>Burkholderiaceae</taxon>
        <taxon>Polynucleobacter</taxon>
    </lineage>
</organism>
<accession>A0AAU7ZZV1</accession>
<dbReference type="PANTHER" id="PTHR33751">
    <property type="entry name" value="CBB3-TYPE CYTOCHROME C OXIDASE SUBUNIT FIXP"/>
    <property type="match status" value="1"/>
</dbReference>
<dbReference type="InterPro" id="IPR009056">
    <property type="entry name" value="Cyt_c-like_dom"/>
</dbReference>
<feature type="signal peptide" evidence="7">
    <location>
        <begin position="1"/>
        <end position="20"/>
    </location>
</feature>
<dbReference type="GO" id="GO:0046872">
    <property type="term" value="F:metal ion binding"/>
    <property type="evidence" value="ECO:0007669"/>
    <property type="project" value="UniProtKB-KW"/>
</dbReference>
<dbReference type="Pfam" id="PF00034">
    <property type="entry name" value="Cytochrom_C"/>
    <property type="match status" value="1"/>
</dbReference>